<organism evidence="4 5">
    <name type="scientific">Wallemia ichthyophaga</name>
    <dbReference type="NCBI Taxonomy" id="245174"/>
    <lineage>
        <taxon>Eukaryota</taxon>
        <taxon>Fungi</taxon>
        <taxon>Dikarya</taxon>
        <taxon>Basidiomycota</taxon>
        <taxon>Wallemiomycotina</taxon>
        <taxon>Wallemiomycetes</taxon>
        <taxon>Wallemiales</taxon>
        <taxon>Wallemiaceae</taxon>
        <taxon>Wallemia</taxon>
    </lineage>
</organism>
<sequence>MSQLNKTISITVDKEHLEEVSGALLHAVLFQRTLGNLQPKEITVLDVVVAGIDSGMIEEMVVKKVRELSATSGDRGVLALVLSENQSRKVNHWFGFGEQHHTQQIPWECWILQFNILTSKTENHRQIIYHNTQNDLNKALNQIIQFTDTNKDHIPPITTADLAPFPFHVLVNPMTSSYNRSTSPHSMAVAAAGNAMTNTIQGNPSNSNGSSQNSYFTAIARRMT</sequence>
<dbReference type="AlphaFoldDB" id="A0A4T0IRK5"/>
<dbReference type="GO" id="GO:0000407">
    <property type="term" value="C:phagophore assembly site"/>
    <property type="evidence" value="ECO:0007669"/>
    <property type="project" value="TreeGrafter"/>
</dbReference>
<evidence type="ECO:0000313" key="5">
    <source>
        <dbReference type="Proteomes" id="UP000306954"/>
    </source>
</evidence>
<name>A0A4T0IRK5_WALIC</name>
<evidence type="ECO:0000256" key="1">
    <source>
        <dbReference type="ARBA" id="ARBA00007130"/>
    </source>
</evidence>
<dbReference type="PANTHER" id="PTHR13292:SF0">
    <property type="entry name" value="AUTOPHAGY-RELATED PROTEIN 101"/>
    <property type="match status" value="1"/>
</dbReference>
<dbReference type="Proteomes" id="UP000306954">
    <property type="component" value="Unassembled WGS sequence"/>
</dbReference>
<dbReference type="GO" id="GO:1990316">
    <property type="term" value="C:Atg1/ULK1 kinase complex"/>
    <property type="evidence" value="ECO:0007669"/>
    <property type="project" value="TreeGrafter"/>
</dbReference>
<dbReference type="Pfam" id="PF07855">
    <property type="entry name" value="ATG101"/>
    <property type="match status" value="1"/>
</dbReference>
<gene>
    <name evidence="4" type="ORF">E3P90_02566</name>
</gene>
<dbReference type="GO" id="GO:0000045">
    <property type="term" value="P:autophagosome assembly"/>
    <property type="evidence" value="ECO:0007669"/>
    <property type="project" value="TreeGrafter"/>
</dbReference>
<dbReference type="GO" id="GO:0019901">
    <property type="term" value="F:protein kinase binding"/>
    <property type="evidence" value="ECO:0007669"/>
    <property type="project" value="TreeGrafter"/>
</dbReference>
<proteinExistence type="inferred from homology"/>
<comment type="caution">
    <text evidence="4">The sequence shown here is derived from an EMBL/GenBank/DDBJ whole genome shotgun (WGS) entry which is preliminary data.</text>
</comment>
<protein>
    <recommendedName>
        <fullName evidence="2">Autophagy-related protein 101</fullName>
    </recommendedName>
</protein>
<dbReference type="InterPro" id="IPR012445">
    <property type="entry name" value="ATG101"/>
</dbReference>
<evidence type="ECO:0000313" key="4">
    <source>
        <dbReference type="EMBL" id="TIB11094.1"/>
    </source>
</evidence>
<reference evidence="4 5" key="1">
    <citation type="submission" date="2019-03" db="EMBL/GenBank/DDBJ databases">
        <title>Sequencing 23 genomes of Wallemia ichthyophaga.</title>
        <authorList>
            <person name="Gostincar C."/>
        </authorList>
    </citation>
    <scope>NUCLEOTIDE SEQUENCE [LARGE SCALE GENOMIC DNA]</scope>
    <source>
        <strain evidence="4 5">EXF-8621</strain>
    </source>
</reference>
<evidence type="ECO:0000256" key="2">
    <source>
        <dbReference type="ARBA" id="ARBA00018874"/>
    </source>
</evidence>
<accession>A0A4T0IRK5</accession>
<dbReference type="EMBL" id="SPOF01000026">
    <property type="protein sequence ID" value="TIB11094.1"/>
    <property type="molecule type" value="Genomic_DNA"/>
</dbReference>
<evidence type="ECO:0000256" key="3">
    <source>
        <dbReference type="ARBA" id="ARBA00023006"/>
    </source>
</evidence>
<dbReference type="PANTHER" id="PTHR13292">
    <property type="entry name" value="AUTOPHAGY-RELATED PROTEIN 101"/>
    <property type="match status" value="1"/>
</dbReference>
<comment type="similarity">
    <text evidence="1">Belongs to the ATG101 family.</text>
</comment>
<keyword evidence="3" id="KW-0072">Autophagy</keyword>